<reference evidence="4 5" key="1">
    <citation type="submission" date="2023-08" db="EMBL/GenBank/DDBJ databases">
        <title>Annotated Genome Sequence of Vanrija albida AlHP1.</title>
        <authorList>
            <person name="Herzog R."/>
        </authorList>
    </citation>
    <scope>NUCLEOTIDE SEQUENCE [LARGE SCALE GENOMIC DNA]</scope>
    <source>
        <strain evidence="4 5">AlHP1</strain>
    </source>
</reference>
<dbReference type="InterPro" id="IPR001138">
    <property type="entry name" value="Zn2Cys6_DnaBD"/>
</dbReference>
<gene>
    <name evidence="4" type="ORF">Q8F55_000158</name>
</gene>
<evidence type="ECO:0000313" key="5">
    <source>
        <dbReference type="Proteomes" id="UP001565368"/>
    </source>
</evidence>
<dbReference type="InterPro" id="IPR021858">
    <property type="entry name" value="Fun_TF"/>
</dbReference>
<dbReference type="GeneID" id="95981201"/>
<proteinExistence type="predicted"/>
<dbReference type="InterPro" id="IPR036864">
    <property type="entry name" value="Zn2-C6_fun-type_DNA-bd_sf"/>
</dbReference>
<keyword evidence="2" id="KW-0539">Nucleus</keyword>
<organism evidence="4 5">
    <name type="scientific">Vanrija albida</name>
    <dbReference type="NCBI Taxonomy" id="181172"/>
    <lineage>
        <taxon>Eukaryota</taxon>
        <taxon>Fungi</taxon>
        <taxon>Dikarya</taxon>
        <taxon>Basidiomycota</taxon>
        <taxon>Agaricomycotina</taxon>
        <taxon>Tremellomycetes</taxon>
        <taxon>Trichosporonales</taxon>
        <taxon>Trichosporonaceae</taxon>
        <taxon>Vanrija</taxon>
    </lineage>
</organism>
<dbReference type="Pfam" id="PF11951">
    <property type="entry name" value="Fungal_trans_2"/>
    <property type="match status" value="1"/>
</dbReference>
<protein>
    <recommendedName>
        <fullName evidence="3">Zn(2)-C6 fungal-type domain-containing protein</fullName>
    </recommendedName>
</protein>
<name>A0ABR3QDE8_9TREE</name>
<dbReference type="PANTHER" id="PTHR37534">
    <property type="entry name" value="TRANSCRIPTIONAL ACTIVATOR PROTEIN UGA3"/>
    <property type="match status" value="1"/>
</dbReference>
<sequence>MSTRARSPSPPSDPRKRPKTFTGCFLCRKRKVKCGEERPQCHNCTRRPGRVCSYPGDTVDSPAPSTPASVLLLEAPRHPAAARAPYLSQADQAQIRGRMVAGLLASELPAELVQPYGTRSDIADTLIGKLLGAFEFAPREMIQYHALVLRRNFDDLDVDPESRLVCSTIALFAAGGVRAAPPPASGLASLHDEYLHKVRAKMHLPVPATGKLASASVTLFLNQLLERVPGKWRDQVRVNVDWSMARGGPGWVLGVTPPITGYTGERRLANGFASPLALMLSADFNAILSVLASLIDGSLPTHLISAPQEAWPLEARELQMKIVPALPDFFETMLGMPRILLLPLARAVALVSRSSAVEGQPLSVREQLEHDVAALRLELEAIWPARLASRPDVRRVQYGARIWRLAILILLAQQAQGFATTSTDLGDNVARFVELCTEAAADLGHLTGWLWPLVITGCAAEGAHRASLRALLPLARSPIGDRDNSDIAMRILDRVHAHRDAGDAAYHVREAVRDDPGVDLVLL</sequence>
<comment type="subcellular location">
    <subcellularLocation>
        <location evidence="1">Nucleus</location>
    </subcellularLocation>
</comment>
<dbReference type="PANTHER" id="PTHR37534:SF46">
    <property type="entry name" value="ZN(II)2CYS6 TRANSCRIPTION FACTOR (EUROFUNG)"/>
    <property type="match status" value="1"/>
</dbReference>
<dbReference type="RefSeq" id="XP_069212357.1">
    <property type="nucleotide sequence ID" value="XM_069348813.1"/>
</dbReference>
<keyword evidence="5" id="KW-1185">Reference proteome</keyword>
<evidence type="ECO:0000256" key="1">
    <source>
        <dbReference type="ARBA" id="ARBA00004123"/>
    </source>
</evidence>
<dbReference type="Gene3D" id="4.10.240.10">
    <property type="entry name" value="Zn(2)-C6 fungal-type DNA-binding domain"/>
    <property type="match status" value="1"/>
</dbReference>
<evidence type="ECO:0000256" key="2">
    <source>
        <dbReference type="ARBA" id="ARBA00023242"/>
    </source>
</evidence>
<dbReference type="PROSITE" id="PS50048">
    <property type="entry name" value="ZN2_CY6_FUNGAL_2"/>
    <property type="match status" value="1"/>
</dbReference>
<dbReference type="Proteomes" id="UP001565368">
    <property type="component" value="Unassembled WGS sequence"/>
</dbReference>
<dbReference type="EMBL" id="JBBXJM010000001">
    <property type="protein sequence ID" value="KAL1412413.1"/>
    <property type="molecule type" value="Genomic_DNA"/>
</dbReference>
<accession>A0ABR3QDE8</accession>
<dbReference type="PROSITE" id="PS00463">
    <property type="entry name" value="ZN2_CY6_FUNGAL_1"/>
    <property type="match status" value="1"/>
</dbReference>
<evidence type="ECO:0000259" key="3">
    <source>
        <dbReference type="PROSITE" id="PS50048"/>
    </source>
</evidence>
<evidence type="ECO:0000313" key="4">
    <source>
        <dbReference type="EMBL" id="KAL1412413.1"/>
    </source>
</evidence>
<feature type="domain" description="Zn(2)-C6 fungal-type" evidence="3">
    <location>
        <begin position="23"/>
        <end position="54"/>
    </location>
</feature>
<dbReference type="SMART" id="SM00066">
    <property type="entry name" value="GAL4"/>
    <property type="match status" value="1"/>
</dbReference>
<dbReference type="CDD" id="cd00067">
    <property type="entry name" value="GAL4"/>
    <property type="match status" value="1"/>
</dbReference>
<dbReference type="Pfam" id="PF00172">
    <property type="entry name" value="Zn_clus"/>
    <property type="match status" value="1"/>
</dbReference>
<dbReference type="SUPFAM" id="SSF57701">
    <property type="entry name" value="Zn2/Cys6 DNA-binding domain"/>
    <property type="match status" value="1"/>
</dbReference>
<comment type="caution">
    <text evidence="4">The sequence shown here is derived from an EMBL/GenBank/DDBJ whole genome shotgun (WGS) entry which is preliminary data.</text>
</comment>